<reference evidence="2" key="1">
    <citation type="submission" date="2020-08" db="EMBL/GenBank/DDBJ databases">
        <title>Multicomponent nature underlies the extraordinary mechanical properties of spider dragline silk.</title>
        <authorList>
            <person name="Kono N."/>
            <person name="Nakamura H."/>
            <person name="Mori M."/>
            <person name="Yoshida Y."/>
            <person name="Ohtoshi R."/>
            <person name="Malay A.D."/>
            <person name="Moran D.A.P."/>
            <person name="Tomita M."/>
            <person name="Numata K."/>
            <person name="Arakawa K."/>
        </authorList>
    </citation>
    <scope>NUCLEOTIDE SEQUENCE</scope>
</reference>
<sequence>MLARMFSDSRQETRDLTRPDQAHKVVTEKLIMHIDTAIKGNRHRNIHDVANEFNVSIGSVLKRLHDKPTSFFVGGIRNLPKK</sequence>
<organism evidence="2 3">
    <name type="scientific">Trichonephila clavipes</name>
    <name type="common">Golden silk orbweaver</name>
    <name type="synonym">Nephila clavipes</name>
    <dbReference type="NCBI Taxonomy" id="2585209"/>
    <lineage>
        <taxon>Eukaryota</taxon>
        <taxon>Metazoa</taxon>
        <taxon>Ecdysozoa</taxon>
        <taxon>Arthropoda</taxon>
        <taxon>Chelicerata</taxon>
        <taxon>Arachnida</taxon>
        <taxon>Araneae</taxon>
        <taxon>Araneomorphae</taxon>
        <taxon>Entelegynae</taxon>
        <taxon>Araneoidea</taxon>
        <taxon>Nephilidae</taxon>
        <taxon>Trichonephila</taxon>
    </lineage>
</organism>
<protein>
    <submittedName>
        <fullName evidence="2">Uncharacterized protein</fullName>
    </submittedName>
</protein>
<proteinExistence type="predicted"/>
<dbReference type="Proteomes" id="UP000887159">
    <property type="component" value="Unassembled WGS sequence"/>
</dbReference>
<gene>
    <name evidence="2" type="ORF">TNCV_2139111</name>
</gene>
<evidence type="ECO:0000313" key="3">
    <source>
        <dbReference type="Proteomes" id="UP000887159"/>
    </source>
</evidence>
<dbReference type="AlphaFoldDB" id="A0A8X6V5X6"/>
<accession>A0A8X6V5X6</accession>
<evidence type="ECO:0000313" key="2">
    <source>
        <dbReference type="EMBL" id="GFY00514.1"/>
    </source>
</evidence>
<feature type="compositionally biased region" description="Basic and acidic residues" evidence="1">
    <location>
        <begin position="7"/>
        <end position="21"/>
    </location>
</feature>
<name>A0A8X6V5X6_TRICX</name>
<comment type="caution">
    <text evidence="2">The sequence shown here is derived from an EMBL/GenBank/DDBJ whole genome shotgun (WGS) entry which is preliminary data.</text>
</comment>
<dbReference type="EMBL" id="BMAU01021221">
    <property type="protein sequence ID" value="GFY00514.1"/>
    <property type="molecule type" value="Genomic_DNA"/>
</dbReference>
<feature type="region of interest" description="Disordered" evidence="1">
    <location>
        <begin position="1"/>
        <end position="21"/>
    </location>
</feature>
<keyword evidence="3" id="KW-1185">Reference proteome</keyword>
<evidence type="ECO:0000256" key="1">
    <source>
        <dbReference type="SAM" id="MobiDB-lite"/>
    </source>
</evidence>